<dbReference type="PROSITE" id="PS50921">
    <property type="entry name" value="ANTAR"/>
    <property type="match status" value="1"/>
</dbReference>
<dbReference type="Gene3D" id="1.10.10.10">
    <property type="entry name" value="Winged helix-like DNA-binding domain superfamily/Winged helix DNA-binding domain"/>
    <property type="match status" value="1"/>
</dbReference>
<dbReference type="InterPro" id="IPR036388">
    <property type="entry name" value="WH-like_DNA-bd_sf"/>
</dbReference>
<organism evidence="4 5">
    <name type="scientific">Mangrovactinospora gilvigrisea</name>
    <dbReference type="NCBI Taxonomy" id="1428644"/>
    <lineage>
        <taxon>Bacteria</taxon>
        <taxon>Bacillati</taxon>
        <taxon>Actinomycetota</taxon>
        <taxon>Actinomycetes</taxon>
        <taxon>Kitasatosporales</taxon>
        <taxon>Streptomycetaceae</taxon>
        <taxon>Mangrovactinospora</taxon>
    </lineage>
</organism>
<dbReference type="AlphaFoldDB" id="A0A1J7BJB1"/>
<dbReference type="InterPro" id="IPR011006">
    <property type="entry name" value="CheY-like_superfamily"/>
</dbReference>
<dbReference type="InterPro" id="IPR029016">
    <property type="entry name" value="GAF-like_dom_sf"/>
</dbReference>
<evidence type="ECO:0000259" key="3">
    <source>
        <dbReference type="PROSITE" id="PS50921"/>
    </source>
</evidence>
<dbReference type="SMART" id="SM01012">
    <property type="entry name" value="ANTAR"/>
    <property type="match status" value="1"/>
</dbReference>
<reference evidence="4 5" key="1">
    <citation type="submission" date="2016-10" db="EMBL/GenBank/DDBJ databases">
        <title>Genome sequence of Streptomyces gilvigriseus MUSC 26.</title>
        <authorList>
            <person name="Lee L.-H."/>
            <person name="Ser H.-L."/>
        </authorList>
    </citation>
    <scope>NUCLEOTIDE SEQUENCE [LARGE SCALE GENOMIC DNA]</scope>
    <source>
        <strain evidence="4 5">MUSC 26</strain>
    </source>
</reference>
<dbReference type="Proteomes" id="UP000243342">
    <property type="component" value="Unassembled WGS sequence"/>
</dbReference>
<dbReference type="Gene3D" id="3.30.450.40">
    <property type="match status" value="1"/>
</dbReference>
<dbReference type="EMBL" id="MLCF01000012">
    <property type="protein sequence ID" value="OIV38763.1"/>
    <property type="molecule type" value="Genomic_DNA"/>
</dbReference>
<dbReference type="PIRSF" id="PIRSF036625">
    <property type="entry name" value="GAF_ANTAR"/>
    <property type="match status" value="1"/>
</dbReference>
<dbReference type="Pfam" id="PF03861">
    <property type="entry name" value="ANTAR"/>
    <property type="match status" value="1"/>
</dbReference>
<sequence length="224" mass="24093">MAEPVEDPIHHLEHTCLRLAQWLGAPAASGLLVVDAPYQAVPVGSDVMARELASAELTITHGPGIDTLRSGHPQPEIALTGPMARVRWPRWTAQATDRGFSAAAGFALTRQGAVLGAITVLSDQPLRVDPDRQQAARLLADAAAAGLNAQHLLRKAEETGRQLEQALISRILIEQAKGVLSERMGISPATAFTLLRNHARSRRMPIRDLADAVIEGRALREDPT</sequence>
<gene>
    <name evidence="4" type="ORF">BIV57_03910</name>
</gene>
<keyword evidence="2" id="KW-0804">Transcription</keyword>
<comment type="caution">
    <text evidence="4">The sequence shown here is derived from an EMBL/GenBank/DDBJ whole genome shotgun (WGS) entry which is preliminary data.</text>
</comment>
<evidence type="ECO:0000256" key="2">
    <source>
        <dbReference type="ARBA" id="ARBA00023163"/>
    </source>
</evidence>
<evidence type="ECO:0000313" key="4">
    <source>
        <dbReference type="EMBL" id="OIV38763.1"/>
    </source>
</evidence>
<keyword evidence="5" id="KW-1185">Reference proteome</keyword>
<proteinExistence type="predicted"/>
<protein>
    <recommendedName>
        <fullName evidence="3">ANTAR domain-containing protein</fullName>
    </recommendedName>
</protein>
<keyword evidence="1" id="KW-0805">Transcription regulation</keyword>
<dbReference type="InterPro" id="IPR012074">
    <property type="entry name" value="GAF_ANTAR"/>
</dbReference>
<dbReference type="STRING" id="1428644.BIV57_03910"/>
<name>A0A1J7BJB1_9ACTN</name>
<dbReference type="SUPFAM" id="SSF52172">
    <property type="entry name" value="CheY-like"/>
    <property type="match status" value="1"/>
</dbReference>
<dbReference type="InterPro" id="IPR005561">
    <property type="entry name" value="ANTAR"/>
</dbReference>
<feature type="domain" description="ANTAR" evidence="3">
    <location>
        <begin position="153"/>
        <end position="214"/>
    </location>
</feature>
<evidence type="ECO:0000313" key="5">
    <source>
        <dbReference type="Proteomes" id="UP000243342"/>
    </source>
</evidence>
<accession>A0A1J7BJB1</accession>
<evidence type="ECO:0000256" key="1">
    <source>
        <dbReference type="ARBA" id="ARBA00023015"/>
    </source>
</evidence>
<dbReference type="GO" id="GO:0003723">
    <property type="term" value="F:RNA binding"/>
    <property type="evidence" value="ECO:0007669"/>
    <property type="project" value="InterPro"/>
</dbReference>
<dbReference type="SUPFAM" id="SSF55781">
    <property type="entry name" value="GAF domain-like"/>
    <property type="match status" value="1"/>
</dbReference>